<proteinExistence type="predicted"/>
<dbReference type="Proteomes" id="UP001239909">
    <property type="component" value="Unassembled WGS sequence"/>
</dbReference>
<keyword evidence="2" id="KW-1185">Reference proteome</keyword>
<protein>
    <submittedName>
        <fullName evidence="1">Uncharacterized protein</fullName>
    </submittedName>
</protein>
<dbReference type="EMBL" id="BSYI01000011">
    <property type="protein sequence ID" value="GMG82569.1"/>
    <property type="molecule type" value="Genomic_DNA"/>
</dbReference>
<dbReference type="RefSeq" id="WP_285671353.1">
    <property type="nucleotide sequence ID" value="NZ_BSYI01000011.1"/>
</dbReference>
<gene>
    <name evidence="1" type="ORF">LNKW23_17820</name>
</gene>
<name>A0ABQ6LK49_9RHOB</name>
<comment type="caution">
    <text evidence="1">The sequence shown here is derived from an EMBL/GenBank/DDBJ whole genome shotgun (WGS) entry which is preliminary data.</text>
</comment>
<evidence type="ECO:0000313" key="2">
    <source>
        <dbReference type="Proteomes" id="UP001239909"/>
    </source>
</evidence>
<reference evidence="1 2" key="1">
    <citation type="submission" date="2023-04" db="EMBL/GenBank/DDBJ databases">
        <title>Marinoamorphus aggregata gen. nov., sp. Nov., isolate from tissue of brittle star Ophioplocus japonicus.</title>
        <authorList>
            <person name="Kawano K."/>
            <person name="Sawayama S."/>
            <person name="Nakagawa S."/>
        </authorList>
    </citation>
    <scope>NUCLEOTIDE SEQUENCE [LARGE SCALE GENOMIC DNA]</scope>
    <source>
        <strain evidence="1 2">NKW23</strain>
    </source>
</reference>
<sequence>MSDKAWMLGLEVALRGLDYALSQAEAQGAGEEARAYARARLETINGNIRARLEQRAREREEGDA</sequence>
<accession>A0ABQ6LK49</accession>
<organism evidence="1 2">
    <name type="scientific">Paralimibaculum aggregatum</name>
    <dbReference type="NCBI Taxonomy" id="3036245"/>
    <lineage>
        <taxon>Bacteria</taxon>
        <taxon>Pseudomonadati</taxon>
        <taxon>Pseudomonadota</taxon>
        <taxon>Alphaproteobacteria</taxon>
        <taxon>Rhodobacterales</taxon>
        <taxon>Paracoccaceae</taxon>
        <taxon>Paralimibaculum</taxon>
    </lineage>
</organism>
<evidence type="ECO:0000313" key="1">
    <source>
        <dbReference type="EMBL" id="GMG82569.1"/>
    </source>
</evidence>